<dbReference type="PANTHER" id="PTHR36698">
    <property type="entry name" value="BLL5892 PROTEIN"/>
    <property type="match status" value="1"/>
</dbReference>
<gene>
    <name evidence="2" type="ORF">EI168_10665</name>
</gene>
<dbReference type="InterPro" id="IPR003399">
    <property type="entry name" value="Mce/MlaD"/>
</dbReference>
<evidence type="ECO:0000313" key="3">
    <source>
        <dbReference type="Proteomes" id="UP001645039"/>
    </source>
</evidence>
<comment type="caution">
    <text evidence="2">The sequence shown here is derived from an EMBL/GenBank/DDBJ whole genome shotgun (WGS) entry which is preliminary data.</text>
</comment>
<accession>A0ABR9F3Q9</accession>
<sequence>METRAHHVLIGFFTLATVAAALLFALWMSYASGQRDYQPYRILFERSVSGLSIGSTVQYNGIEVGDVTELTLDPADPRQVVANIRVYEDTPIKTDTRAKLAFASITGSMSVQLYGGTPESQRLIDQTDADAPFIQSDPSPIATLFDEGEDMIENINAILKSVNDLFDDNNREQAGTILNNIARITEMIANQQSALDENMALFSDVSRQATTTLESIDALSQEATQLLREDGRLVMQSAADASRDVASAAQRVEQLVETNAGAIEGSLQGAQDIAPALSSLRSTLNTLDRITRQLEDSPTDFLLGRDQIKEFRP</sequence>
<keyword evidence="3" id="KW-1185">Reference proteome</keyword>
<protein>
    <submittedName>
        <fullName evidence="2">MCE family protein</fullName>
    </submittedName>
</protein>
<dbReference type="EMBL" id="RRZD01000008">
    <property type="protein sequence ID" value="MBE0400566.1"/>
    <property type="molecule type" value="Genomic_DNA"/>
</dbReference>
<evidence type="ECO:0000313" key="2">
    <source>
        <dbReference type="EMBL" id="MBE0400566.1"/>
    </source>
</evidence>
<reference evidence="2 3" key="1">
    <citation type="submission" date="2020-07" db="EMBL/GenBank/DDBJ databases">
        <title>Halophilic bacteria isolated from french cheeses.</title>
        <authorList>
            <person name="Kothe C.I."/>
            <person name="Farah-Kraiem B."/>
            <person name="Renault P."/>
            <person name="Dridi B."/>
        </authorList>
    </citation>
    <scope>NUCLEOTIDE SEQUENCE [LARGE SCALE GENOMIC DNA]</scope>
    <source>
        <strain evidence="2 3">FME1</strain>
    </source>
</reference>
<dbReference type="Pfam" id="PF02470">
    <property type="entry name" value="MlaD"/>
    <property type="match status" value="1"/>
</dbReference>
<dbReference type="RefSeq" id="WP_096279888.1">
    <property type="nucleotide sequence ID" value="NZ_CBCSBM010000006.1"/>
</dbReference>
<evidence type="ECO:0000259" key="1">
    <source>
        <dbReference type="Pfam" id="PF02470"/>
    </source>
</evidence>
<organism evidence="2 3">
    <name type="scientific">Halomonas casei</name>
    <dbReference type="NCBI Taxonomy" id="2742613"/>
    <lineage>
        <taxon>Bacteria</taxon>
        <taxon>Pseudomonadati</taxon>
        <taxon>Pseudomonadota</taxon>
        <taxon>Gammaproteobacteria</taxon>
        <taxon>Oceanospirillales</taxon>
        <taxon>Halomonadaceae</taxon>
        <taxon>Halomonas</taxon>
    </lineage>
</organism>
<dbReference type="PANTHER" id="PTHR36698:SF2">
    <property type="entry name" value="MCE_MLAD DOMAIN-CONTAINING PROTEIN"/>
    <property type="match status" value="1"/>
</dbReference>
<proteinExistence type="predicted"/>
<name>A0ABR9F3Q9_9GAMM</name>
<dbReference type="SUPFAM" id="SSF58104">
    <property type="entry name" value="Methyl-accepting chemotaxis protein (MCP) signaling domain"/>
    <property type="match status" value="1"/>
</dbReference>
<dbReference type="Proteomes" id="UP001645039">
    <property type="component" value="Unassembled WGS sequence"/>
</dbReference>
<feature type="domain" description="Mce/MlaD" evidence="1">
    <location>
        <begin position="38"/>
        <end position="114"/>
    </location>
</feature>